<evidence type="ECO:0000313" key="6">
    <source>
        <dbReference type="EMBL" id="MBM3225010.1"/>
    </source>
</evidence>
<evidence type="ECO:0000256" key="2">
    <source>
        <dbReference type="ARBA" id="ARBA00022723"/>
    </source>
</evidence>
<dbReference type="PROSITE" id="PS00149">
    <property type="entry name" value="SULFATASE_2"/>
    <property type="match status" value="1"/>
</dbReference>
<keyword evidence="4" id="KW-0106">Calcium</keyword>
<dbReference type="InterPro" id="IPR050738">
    <property type="entry name" value="Sulfatase"/>
</dbReference>
<evidence type="ECO:0000259" key="5">
    <source>
        <dbReference type="Pfam" id="PF00884"/>
    </source>
</evidence>
<dbReference type="AlphaFoldDB" id="A0A937W4F5"/>
<dbReference type="Gene3D" id="3.30.1120.10">
    <property type="match status" value="1"/>
</dbReference>
<keyword evidence="3" id="KW-0378">Hydrolase</keyword>
<gene>
    <name evidence="6" type="ORF">FJZ47_14565</name>
</gene>
<dbReference type="Gene3D" id="3.40.720.10">
    <property type="entry name" value="Alkaline Phosphatase, subunit A"/>
    <property type="match status" value="1"/>
</dbReference>
<name>A0A937W4F5_UNCTE</name>
<dbReference type="PANTHER" id="PTHR42693">
    <property type="entry name" value="ARYLSULFATASE FAMILY MEMBER"/>
    <property type="match status" value="1"/>
</dbReference>
<evidence type="ECO:0000256" key="4">
    <source>
        <dbReference type="ARBA" id="ARBA00022837"/>
    </source>
</evidence>
<evidence type="ECO:0000256" key="1">
    <source>
        <dbReference type="ARBA" id="ARBA00008779"/>
    </source>
</evidence>
<feature type="domain" description="Sulfatase N-terminal" evidence="5">
    <location>
        <begin position="11"/>
        <end position="328"/>
    </location>
</feature>
<comment type="similarity">
    <text evidence="1">Belongs to the sulfatase family.</text>
</comment>
<comment type="caution">
    <text evidence="6">The sequence shown here is derived from an EMBL/GenBank/DDBJ whole genome shotgun (WGS) entry which is preliminary data.</text>
</comment>
<proteinExistence type="inferred from homology"/>
<dbReference type="GO" id="GO:0046872">
    <property type="term" value="F:metal ion binding"/>
    <property type="evidence" value="ECO:0007669"/>
    <property type="project" value="UniProtKB-KW"/>
</dbReference>
<keyword evidence="2" id="KW-0479">Metal-binding</keyword>
<dbReference type="InterPro" id="IPR024607">
    <property type="entry name" value="Sulfatase_CS"/>
</dbReference>
<dbReference type="Proteomes" id="UP000712673">
    <property type="component" value="Unassembled WGS sequence"/>
</dbReference>
<sequence>MTLSQPNDTRPNILFILADDLGWADLSVYGQTEYTTPHLDRLAAQGVRFTQAYANSAVCSATRFALITGRYQYRLPGGLEEPLAGTRQHLGLPAEHPTLPSLLKAAGYATALIGKWHLGSLPHHGPLKSGYDRFFGNYGGAIDYFTHKPGVGTHVPRDLYEGEVPVARVGYYTYILADETAKHIRAHAQQHPARPFFVSLHFTAPHWPWVGPDDEAVSQHLRELFHRDGGNLKVYATMVRALDTAIGQVLAVLDEQGMADNTIVIFSSDNGGERFAKTWPFIGQKTELLEGGLRVPTLLRWSARLAPQVSEQVTISMDWLPTLLAAAGTAPDAAYPSDGENILPVLLGTRPPYARTLYWRYKAQAQRAVRDGDWKYLKINENEFLFDLAHDVRERANLRERSPEVFQRLKQQWDDWNRAQLPITEDVYTHGVTPDTLADRYVPERSQRVVR</sequence>
<protein>
    <submittedName>
        <fullName evidence="6">Twin-arginine translocation pathway signal protein</fullName>
    </submittedName>
</protein>
<dbReference type="InterPro" id="IPR000917">
    <property type="entry name" value="Sulfatase_N"/>
</dbReference>
<evidence type="ECO:0000256" key="3">
    <source>
        <dbReference type="ARBA" id="ARBA00022801"/>
    </source>
</evidence>
<evidence type="ECO:0000313" key="7">
    <source>
        <dbReference type="Proteomes" id="UP000712673"/>
    </source>
</evidence>
<dbReference type="InterPro" id="IPR017850">
    <property type="entry name" value="Alkaline_phosphatase_core_sf"/>
</dbReference>
<dbReference type="PANTHER" id="PTHR42693:SF53">
    <property type="entry name" value="ENDO-4-O-SULFATASE"/>
    <property type="match status" value="1"/>
</dbReference>
<dbReference type="SUPFAM" id="SSF53649">
    <property type="entry name" value="Alkaline phosphatase-like"/>
    <property type="match status" value="1"/>
</dbReference>
<dbReference type="Pfam" id="PF00884">
    <property type="entry name" value="Sulfatase"/>
    <property type="match status" value="1"/>
</dbReference>
<dbReference type="EMBL" id="VGLS01000457">
    <property type="protein sequence ID" value="MBM3225010.1"/>
    <property type="molecule type" value="Genomic_DNA"/>
</dbReference>
<reference evidence="6" key="1">
    <citation type="submission" date="2019-03" db="EMBL/GenBank/DDBJ databases">
        <title>Lake Tanganyika Metagenome-Assembled Genomes (MAGs).</title>
        <authorList>
            <person name="Tran P."/>
        </authorList>
    </citation>
    <scope>NUCLEOTIDE SEQUENCE</scope>
    <source>
        <strain evidence="6">K_DeepCast_65m_m2_066</strain>
    </source>
</reference>
<dbReference type="GO" id="GO:0004065">
    <property type="term" value="F:arylsulfatase activity"/>
    <property type="evidence" value="ECO:0007669"/>
    <property type="project" value="TreeGrafter"/>
</dbReference>
<accession>A0A937W4F5</accession>
<organism evidence="6 7">
    <name type="scientific">Tectimicrobiota bacterium</name>
    <dbReference type="NCBI Taxonomy" id="2528274"/>
    <lineage>
        <taxon>Bacteria</taxon>
        <taxon>Pseudomonadati</taxon>
        <taxon>Nitrospinota/Tectimicrobiota group</taxon>
        <taxon>Candidatus Tectimicrobiota</taxon>
    </lineage>
</organism>